<dbReference type="HOGENOM" id="CLU_041115_2_0_6"/>
<dbReference type="Gene3D" id="3.40.50.720">
    <property type="entry name" value="NAD(P)-binding Rossmann-like Domain"/>
    <property type="match status" value="1"/>
</dbReference>
<name>A0A2C9EIY9_PSEPH</name>
<evidence type="ECO:0000259" key="2">
    <source>
        <dbReference type="Pfam" id="PF13478"/>
    </source>
</evidence>
<dbReference type="Proteomes" id="UP000013940">
    <property type="component" value="Chromosome"/>
</dbReference>
<sequence length="331" mass="35835">MDSVDLNVLLSVLEWRRAGRGVLLYSVVQTWGSAPRPPGAMLALRDDGVVIGSVSGGCIEDDLISRQGDGRLSRHGPPVQLVTYGVTLEEAARFGLPCGGTLRLTEERVGDPAWVAELLQRCEAHQIVARELNLGTGQVLLKAANRGDELAFDGVTLRAIYGPRWRLLLIGAGQLSRYVAQMARLLDFEVLICDPRQEFVHGWEGQDGRFVAGMPDDAVLSIEPDERTAVVALTHDPRLDDMALLTALDSRAFYVGALGSRANSQKRRDNLALLGLSAQAIERLHGPVGLPIGSHTPAEIALSLLAEIVALKNGVEPLQKKLPVRVAEMVR</sequence>
<feature type="domain" description="XdhC Rossmann" evidence="2">
    <location>
        <begin position="167"/>
        <end position="308"/>
    </location>
</feature>
<protein>
    <submittedName>
        <fullName evidence="3">XdhC/CoxI family protein</fullName>
    </submittedName>
</protein>
<dbReference type="Pfam" id="PF02625">
    <property type="entry name" value="XdhC_CoxI"/>
    <property type="match status" value="1"/>
</dbReference>
<dbReference type="EMBL" id="CP003190">
    <property type="protein sequence ID" value="AGL83604.1"/>
    <property type="molecule type" value="Genomic_DNA"/>
</dbReference>
<feature type="domain" description="XdhC- CoxI" evidence="1">
    <location>
        <begin position="15"/>
        <end position="66"/>
    </location>
</feature>
<dbReference type="InterPro" id="IPR027051">
    <property type="entry name" value="XdhC_Rossmann_dom"/>
</dbReference>
<dbReference type="InterPro" id="IPR052698">
    <property type="entry name" value="MoCofactor_Util/Proc"/>
</dbReference>
<dbReference type="AlphaFoldDB" id="A0A2C9EIY9"/>
<dbReference type="GeneID" id="57474805"/>
<dbReference type="RefSeq" id="WP_015634701.1">
    <property type="nucleotide sequence ID" value="NC_021237.1"/>
</dbReference>
<dbReference type="PANTHER" id="PTHR30388:SF4">
    <property type="entry name" value="MOLYBDENUM COFACTOR INSERTION CHAPERONE PAOD"/>
    <property type="match status" value="1"/>
</dbReference>
<dbReference type="KEGG" id="pprc:PFLCHA0_c18220"/>
<reference evidence="4" key="1">
    <citation type="journal article" date="2014" name="Genome Announc.">
        <title>Full-genome sequence of the plant growth-promoting bacterium Pseudomonas protegens CHA0.</title>
        <authorList>
            <person name="Jousset A."/>
            <person name="Schuldes J."/>
            <person name="Keel C."/>
            <person name="Maurhofer M."/>
            <person name="Daniel R."/>
            <person name="Scheu S."/>
            <person name="Thuermer A."/>
        </authorList>
    </citation>
    <scope>NUCLEOTIDE SEQUENCE [LARGE SCALE GENOMIC DNA]</scope>
    <source>
        <strain evidence="4">DSM 19095 / LMG 27888 / CFBP 6595 / CHA0</strain>
    </source>
</reference>
<evidence type="ECO:0000313" key="3">
    <source>
        <dbReference type="EMBL" id="AGL83604.1"/>
    </source>
</evidence>
<proteinExistence type="predicted"/>
<evidence type="ECO:0000313" key="4">
    <source>
        <dbReference type="Proteomes" id="UP000013940"/>
    </source>
</evidence>
<dbReference type="PANTHER" id="PTHR30388">
    <property type="entry name" value="ALDEHYDE OXIDOREDUCTASE MOLYBDENUM COFACTOR ASSEMBLY PROTEIN"/>
    <property type="match status" value="1"/>
</dbReference>
<evidence type="ECO:0000259" key="1">
    <source>
        <dbReference type="Pfam" id="PF02625"/>
    </source>
</evidence>
<organism evidence="3 4">
    <name type="scientific">Pseudomonas protegens (strain DSM 19095 / LMG 27888 / CFBP 6595 / CHA0)</name>
    <dbReference type="NCBI Taxonomy" id="1124983"/>
    <lineage>
        <taxon>Bacteria</taxon>
        <taxon>Pseudomonadati</taxon>
        <taxon>Pseudomonadota</taxon>
        <taxon>Gammaproteobacteria</taxon>
        <taxon>Pseudomonadales</taxon>
        <taxon>Pseudomonadaceae</taxon>
        <taxon>Pseudomonas</taxon>
    </lineage>
</organism>
<dbReference type="Pfam" id="PF13478">
    <property type="entry name" value="XdhC_C"/>
    <property type="match status" value="1"/>
</dbReference>
<dbReference type="InterPro" id="IPR003777">
    <property type="entry name" value="XdhC_CoxI"/>
</dbReference>
<dbReference type="eggNOG" id="COG1975">
    <property type="taxonomic scope" value="Bacteria"/>
</dbReference>
<gene>
    <name evidence="3" type="ORF">PFLCHA0_c18220</name>
</gene>
<accession>A0A2C9EIY9</accession>